<name>A0A0J8RWK9_COCIT</name>
<feature type="region of interest" description="Disordered" evidence="2">
    <location>
        <begin position="279"/>
        <end position="302"/>
    </location>
</feature>
<dbReference type="VEuPathDB" id="FungiDB:CIHG_07089"/>
<gene>
    <name evidence="4" type="ORF">CIHG_07089</name>
</gene>
<evidence type="ECO:0000313" key="4">
    <source>
        <dbReference type="EMBL" id="KMU89157.1"/>
    </source>
</evidence>
<protein>
    <recommendedName>
        <fullName evidence="3">DDE-1 domain-containing protein</fullName>
    </recommendedName>
</protein>
<dbReference type="AlphaFoldDB" id="A0A0J8RWK9"/>
<feature type="compositionally biased region" description="Basic residues" evidence="2">
    <location>
        <begin position="292"/>
        <end position="302"/>
    </location>
</feature>
<sequence>MKSKAYNYVPLTSKGGMRIMPSRKGPRTLTTLLAASENGWSSDNFGLEFLKCFDQLTRDKAGGSKGSRRGKRLLIVDGHSSHVNMKYIEYTDANNILLAVFPPHSAHHLQPRDVGIFGPLSSAYSEYMDDFLCGGFGFDQMNKSSFWQIFHPAWKDATMPKTPTSATRICILSQCLSQIPQLPSEIKLLVKATERLVLHNEALVVENQGLTQALRVERKQRRCGRAMGLLDPEKPGQAQFFSPKKVAQAREKFLELENKKEQEQAQKEHDKLQKVIAREVKAAEAPEQKKAREAKKKPIKLPKKLKKKLNVLNERLVKPLN</sequence>
<dbReference type="STRING" id="396776.A0A0J8RWK9"/>
<evidence type="ECO:0000256" key="2">
    <source>
        <dbReference type="SAM" id="MobiDB-lite"/>
    </source>
</evidence>
<dbReference type="eggNOG" id="KOG3105">
    <property type="taxonomic scope" value="Eukaryota"/>
</dbReference>
<reference evidence="5" key="1">
    <citation type="journal article" date="2010" name="Genome Res.">
        <title>Population genomic sequencing of Coccidioides fungi reveals recent hybridization and transposon control.</title>
        <authorList>
            <person name="Neafsey D.E."/>
            <person name="Barker B.M."/>
            <person name="Sharpton T.J."/>
            <person name="Stajich J.E."/>
            <person name="Park D.J."/>
            <person name="Whiston E."/>
            <person name="Hung C.-Y."/>
            <person name="McMahan C."/>
            <person name="White J."/>
            <person name="Sykes S."/>
            <person name="Heiman D."/>
            <person name="Young S."/>
            <person name="Zeng Q."/>
            <person name="Abouelleil A."/>
            <person name="Aftuck L."/>
            <person name="Bessette D."/>
            <person name="Brown A."/>
            <person name="FitzGerald M."/>
            <person name="Lui A."/>
            <person name="Macdonald J.P."/>
            <person name="Priest M."/>
            <person name="Orbach M.J."/>
            <person name="Galgiani J.N."/>
            <person name="Kirkland T.N."/>
            <person name="Cole G.T."/>
            <person name="Birren B.W."/>
            <person name="Henn M.R."/>
            <person name="Taylor J.W."/>
            <person name="Rounsley S.D."/>
        </authorList>
    </citation>
    <scope>NUCLEOTIDE SEQUENCE [LARGE SCALE GENOMIC DNA]</scope>
    <source>
        <strain evidence="5">H538.4</strain>
    </source>
</reference>
<proteinExistence type="predicted"/>
<organism evidence="4 5">
    <name type="scientific">Coccidioides immitis H538.4</name>
    <dbReference type="NCBI Taxonomy" id="396776"/>
    <lineage>
        <taxon>Eukaryota</taxon>
        <taxon>Fungi</taxon>
        <taxon>Dikarya</taxon>
        <taxon>Ascomycota</taxon>
        <taxon>Pezizomycotina</taxon>
        <taxon>Eurotiomycetes</taxon>
        <taxon>Eurotiomycetidae</taxon>
        <taxon>Onygenales</taxon>
        <taxon>Onygenaceae</taxon>
        <taxon>Coccidioides</taxon>
    </lineage>
</organism>
<evidence type="ECO:0000256" key="1">
    <source>
        <dbReference type="SAM" id="Coils"/>
    </source>
</evidence>
<evidence type="ECO:0000259" key="3">
    <source>
        <dbReference type="Pfam" id="PF03184"/>
    </source>
</evidence>
<keyword evidence="1" id="KW-0175">Coiled coil</keyword>
<accession>A0A0J8RWK9</accession>
<dbReference type="GO" id="GO:0003676">
    <property type="term" value="F:nucleic acid binding"/>
    <property type="evidence" value="ECO:0007669"/>
    <property type="project" value="InterPro"/>
</dbReference>
<feature type="domain" description="DDE-1" evidence="3">
    <location>
        <begin position="26"/>
        <end position="128"/>
    </location>
</feature>
<dbReference type="Pfam" id="PF03184">
    <property type="entry name" value="DDE_1"/>
    <property type="match status" value="1"/>
</dbReference>
<dbReference type="EMBL" id="DS017010">
    <property type="protein sequence ID" value="KMU89157.1"/>
    <property type="molecule type" value="Genomic_DNA"/>
</dbReference>
<feature type="compositionally biased region" description="Basic and acidic residues" evidence="2">
    <location>
        <begin position="279"/>
        <end position="291"/>
    </location>
</feature>
<dbReference type="Proteomes" id="UP000054563">
    <property type="component" value="Unassembled WGS sequence"/>
</dbReference>
<feature type="coiled-coil region" evidence="1">
    <location>
        <begin position="244"/>
        <end position="278"/>
    </location>
</feature>
<evidence type="ECO:0000313" key="5">
    <source>
        <dbReference type="Proteomes" id="UP000054563"/>
    </source>
</evidence>
<dbReference type="InterPro" id="IPR004875">
    <property type="entry name" value="DDE_SF_endonuclease_dom"/>
</dbReference>